<gene>
    <name evidence="3" type="ORF">H9828_05805</name>
</gene>
<reference evidence="3" key="2">
    <citation type="submission" date="2021-04" db="EMBL/GenBank/DDBJ databases">
        <authorList>
            <person name="Gilroy R."/>
        </authorList>
    </citation>
    <scope>NUCLEOTIDE SEQUENCE</scope>
    <source>
        <strain evidence="3">5134</strain>
    </source>
</reference>
<evidence type="ECO:0000256" key="2">
    <source>
        <dbReference type="SAM" id="Phobius"/>
    </source>
</evidence>
<keyword evidence="2" id="KW-1133">Transmembrane helix</keyword>
<reference evidence="3" key="1">
    <citation type="journal article" date="2021" name="PeerJ">
        <title>Extensive microbial diversity within the chicken gut microbiome revealed by metagenomics and culture.</title>
        <authorList>
            <person name="Gilroy R."/>
            <person name="Ravi A."/>
            <person name="Getino M."/>
            <person name="Pursley I."/>
            <person name="Horton D.L."/>
            <person name="Alikhan N.F."/>
            <person name="Baker D."/>
            <person name="Gharbi K."/>
            <person name="Hall N."/>
            <person name="Watson M."/>
            <person name="Adriaenssens E.M."/>
            <person name="Foster-Nyarko E."/>
            <person name="Jarju S."/>
            <person name="Secka A."/>
            <person name="Antonio M."/>
            <person name="Oren A."/>
            <person name="Chaudhuri R.R."/>
            <person name="La Ragione R."/>
            <person name="Hildebrand F."/>
            <person name="Pallen M.J."/>
        </authorList>
    </citation>
    <scope>NUCLEOTIDE SEQUENCE</scope>
    <source>
        <strain evidence="3">5134</strain>
    </source>
</reference>
<evidence type="ECO:0000313" key="3">
    <source>
        <dbReference type="EMBL" id="HIY68910.1"/>
    </source>
</evidence>
<accession>A0A9D1Z1D6</accession>
<dbReference type="Proteomes" id="UP000886844">
    <property type="component" value="Unassembled WGS sequence"/>
</dbReference>
<feature type="transmembrane region" description="Helical" evidence="2">
    <location>
        <begin position="201"/>
        <end position="222"/>
    </location>
</feature>
<feature type="region of interest" description="Disordered" evidence="1">
    <location>
        <begin position="107"/>
        <end position="144"/>
    </location>
</feature>
<evidence type="ECO:0008006" key="5">
    <source>
        <dbReference type="Google" id="ProtNLM"/>
    </source>
</evidence>
<evidence type="ECO:0000313" key="4">
    <source>
        <dbReference type="Proteomes" id="UP000886844"/>
    </source>
</evidence>
<feature type="region of interest" description="Disordered" evidence="1">
    <location>
        <begin position="159"/>
        <end position="179"/>
    </location>
</feature>
<sequence>MIAVLTQYLESHKRLVIPQLGTFIVKEPGRSILFSELLKRDDGVLRGLLRERGLNDLEAAGEIDRLVFEVRHAVEHGGEYRLEGFGTLGPGPNGTIAFHYEPQPLHPATAAGDAAAAPAESAATANEESAAAESGPASRNSRLHSERVAEAVRTAFTEPHVSRSAKMNPDPSVRGLRYGKPPKNTDAYTYVDRAPRRRADWFIWIGVFVAILALGAIAYGLWNDAREQQAETEYIELPAASDAGSESAEGAGDVSAESE</sequence>
<keyword evidence="2" id="KW-0472">Membrane</keyword>
<name>A0A9D1Z1D6_9BACT</name>
<proteinExistence type="predicted"/>
<dbReference type="AlphaFoldDB" id="A0A9D1Z1D6"/>
<feature type="compositionally biased region" description="Low complexity" evidence="1">
    <location>
        <begin position="108"/>
        <end position="138"/>
    </location>
</feature>
<feature type="compositionally biased region" description="Low complexity" evidence="1">
    <location>
        <begin position="239"/>
        <end position="259"/>
    </location>
</feature>
<evidence type="ECO:0000256" key="1">
    <source>
        <dbReference type="SAM" id="MobiDB-lite"/>
    </source>
</evidence>
<organism evidence="3 4">
    <name type="scientific">Candidatus Alistipes intestinigallinarum</name>
    <dbReference type="NCBI Taxonomy" id="2838440"/>
    <lineage>
        <taxon>Bacteria</taxon>
        <taxon>Pseudomonadati</taxon>
        <taxon>Bacteroidota</taxon>
        <taxon>Bacteroidia</taxon>
        <taxon>Bacteroidales</taxon>
        <taxon>Rikenellaceae</taxon>
        <taxon>Alistipes</taxon>
    </lineage>
</organism>
<dbReference type="EMBL" id="DXDA01000049">
    <property type="protein sequence ID" value="HIY68910.1"/>
    <property type="molecule type" value="Genomic_DNA"/>
</dbReference>
<comment type="caution">
    <text evidence="3">The sequence shown here is derived from an EMBL/GenBank/DDBJ whole genome shotgun (WGS) entry which is preliminary data.</text>
</comment>
<feature type="region of interest" description="Disordered" evidence="1">
    <location>
        <begin position="233"/>
        <end position="259"/>
    </location>
</feature>
<protein>
    <recommendedName>
        <fullName evidence="5">CCDC81-like prokaryotic HU domain-containing protein</fullName>
    </recommendedName>
</protein>
<keyword evidence="2" id="KW-0812">Transmembrane</keyword>